<name>A0A8S3TT55_MYTED</name>
<evidence type="ECO:0000313" key="1">
    <source>
        <dbReference type="EMBL" id="CAG2236727.1"/>
    </source>
</evidence>
<organism evidence="1 2">
    <name type="scientific">Mytilus edulis</name>
    <name type="common">Blue mussel</name>
    <dbReference type="NCBI Taxonomy" id="6550"/>
    <lineage>
        <taxon>Eukaryota</taxon>
        <taxon>Metazoa</taxon>
        <taxon>Spiralia</taxon>
        <taxon>Lophotrochozoa</taxon>
        <taxon>Mollusca</taxon>
        <taxon>Bivalvia</taxon>
        <taxon>Autobranchia</taxon>
        <taxon>Pteriomorphia</taxon>
        <taxon>Mytilida</taxon>
        <taxon>Mytiloidea</taxon>
        <taxon>Mytilidae</taxon>
        <taxon>Mytilinae</taxon>
        <taxon>Mytilus</taxon>
    </lineage>
</organism>
<reference evidence="1" key="1">
    <citation type="submission" date="2021-03" db="EMBL/GenBank/DDBJ databases">
        <authorList>
            <person name="Bekaert M."/>
        </authorList>
    </citation>
    <scope>NUCLEOTIDE SEQUENCE</scope>
</reference>
<proteinExistence type="predicted"/>
<protein>
    <submittedName>
        <fullName evidence="1">Uncharacterized protein</fullName>
    </submittedName>
</protein>
<evidence type="ECO:0000313" key="2">
    <source>
        <dbReference type="Proteomes" id="UP000683360"/>
    </source>
</evidence>
<keyword evidence="2" id="KW-1185">Reference proteome</keyword>
<gene>
    <name evidence="1" type="ORF">MEDL_49296</name>
</gene>
<comment type="caution">
    <text evidence="1">The sequence shown here is derived from an EMBL/GenBank/DDBJ whole genome shotgun (WGS) entry which is preliminary data.</text>
</comment>
<dbReference type="EMBL" id="CAJPWZ010002367">
    <property type="protein sequence ID" value="CAG2236727.1"/>
    <property type="molecule type" value="Genomic_DNA"/>
</dbReference>
<accession>A0A8S3TT55</accession>
<dbReference type="Proteomes" id="UP000683360">
    <property type="component" value="Unassembled WGS sequence"/>
</dbReference>
<sequence>MKGWTEGGMNEVMKGWTGGMNEGMNGWTEGGMNEGMKEGGMNEGMNGWTEGGMNEGMNGWTEGGMDEQIKRWINIQVKIIKIKKKSIIYHVLEEDIAWVFCRIRTCAFIEEYKEKEQRLSSKILNQWQFQFPKGTSLTASESKYSDAMEYIQTRMADPKGVLSVGDQIVRNSVLKYLDPMVDLKQRNIVQIFTQLQDLVKLQQPQNHQ</sequence>
<dbReference type="AlphaFoldDB" id="A0A8S3TT55"/>